<sequence>MTTITRRGALLIGGALPMSMSMSLALPATAQTAPQSAPAAPEKPAFAGRAHTIRLGDVQVSTLLGGTGSNPDPIKTFGLNADPAEFEALSAQNFIPADRTGGSYTPTLLRAGDAVVLFDAGMQAANTLASLAEAGVQPSDVTHVVLTHMHGDHVGGLIEGDVPVFPNAELVVPREENDYWAANPSDAYTAKVKPLIGKARQIGDGDEVLPGVRAEAAHGHTPGHTTYLLESGGQRLLLTGDSFNHYVYSVQRPDWHVRFDVDKEMGAATRRQVLARLAEERIPFIGYHMPFPALGFIAPNGEGSYRFVPASYQFAE</sequence>
<evidence type="ECO:0000256" key="1">
    <source>
        <dbReference type="ARBA" id="ARBA00007749"/>
    </source>
</evidence>
<keyword evidence="8" id="KW-1185">Reference proteome</keyword>
<organism evidence="7 8">
    <name type="scientific">Paracoccus yeei</name>
    <dbReference type="NCBI Taxonomy" id="147645"/>
    <lineage>
        <taxon>Bacteria</taxon>
        <taxon>Pseudomonadati</taxon>
        <taxon>Pseudomonadota</taxon>
        <taxon>Alphaproteobacteria</taxon>
        <taxon>Rhodobacterales</taxon>
        <taxon>Paracoccaceae</taxon>
        <taxon>Paracoccus</taxon>
    </lineage>
</organism>
<keyword evidence="5" id="KW-0732">Signal</keyword>
<evidence type="ECO:0000259" key="6">
    <source>
        <dbReference type="SMART" id="SM00849"/>
    </source>
</evidence>
<evidence type="ECO:0000256" key="5">
    <source>
        <dbReference type="SAM" id="SignalP"/>
    </source>
</evidence>
<dbReference type="CDD" id="cd07720">
    <property type="entry name" value="OPHC2-like_MBL-fold"/>
    <property type="match status" value="1"/>
</dbReference>
<name>A0A1V0GS07_9RHOB</name>
<accession>A0A1V0GS07</accession>
<dbReference type="Gene3D" id="3.60.15.10">
    <property type="entry name" value="Ribonuclease Z/Hydroxyacylglutathione hydrolase-like"/>
    <property type="match status" value="1"/>
</dbReference>
<keyword evidence="3" id="KW-0378">Hydrolase</keyword>
<reference evidence="7" key="1">
    <citation type="submission" date="2017-12" db="EMBL/GenBank/DDBJ databases">
        <title>FDA dAtabase for Regulatory Grade micrObial Sequences (FDA-ARGOS): Supporting development and validation of Infectious Disease Dx tests.</title>
        <authorList>
            <person name="Campos J."/>
            <person name="Goldberg B."/>
            <person name="Tallon L."/>
            <person name="Sadzewicz L."/>
            <person name="Sengamalay N."/>
            <person name="Ott S."/>
            <person name="Godinez A."/>
            <person name="Nagaraj S."/>
            <person name="Vyas G."/>
            <person name="Aluvathingal J."/>
            <person name="Nadendla S."/>
            <person name="Geyer C."/>
            <person name="Nandy P."/>
            <person name="Hobson J."/>
            <person name="Sichtig H."/>
        </authorList>
    </citation>
    <scope>NUCLEOTIDE SEQUENCE</scope>
    <source>
        <strain evidence="7">FDAARGOS_252</strain>
    </source>
</reference>
<dbReference type="GO" id="GO:0046872">
    <property type="term" value="F:metal ion binding"/>
    <property type="evidence" value="ECO:0007669"/>
    <property type="project" value="UniProtKB-KW"/>
</dbReference>
<dbReference type="InterPro" id="IPR006311">
    <property type="entry name" value="TAT_signal"/>
</dbReference>
<dbReference type="InterPro" id="IPR036866">
    <property type="entry name" value="RibonucZ/Hydroxyglut_hydro"/>
</dbReference>
<dbReference type="EMBL" id="CP020442">
    <property type="protein sequence ID" value="ARC36590.2"/>
    <property type="molecule type" value="Genomic_DNA"/>
</dbReference>
<dbReference type="Proteomes" id="UP000191257">
    <property type="component" value="Chromosome"/>
</dbReference>
<proteinExistence type="inferred from homology"/>
<comment type="similarity">
    <text evidence="1">Belongs to the metallo-beta-lactamase superfamily.</text>
</comment>
<dbReference type="PANTHER" id="PTHR42978:SF6">
    <property type="entry name" value="QUORUM-QUENCHING LACTONASE YTNP-RELATED"/>
    <property type="match status" value="1"/>
</dbReference>
<dbReference type="InterPro" id="IPR051013">
    <property type="entry name" value="MBL_superfamily_lactonases"/>
</dbReference>
<keyword evidence="2" id="KW-0479">Metal-binding</keyword>
<evidence type="ECO:0000313" key="7">
    <source>
        <dbReference type="EMBL" id="ARC36590.2"/>
    </source>
</evidence>
<evidence type="ECO:0000256" key="4">
    <source>
        <dbReference type="ARBA" id="ARBA00022833"/>
    </source>
</evidence>
<dbReference type="GO" id="GO:0016787">
    <property type="term" value="F:hydrolase activity"/>
    <property type="evidence" value="ECO:0007669"/>
    <property type="project" value="UniProtKB-KW"/>
</dbReference>
<dbReference type="SUPFAM" id="SSF56281">
    <property type="entry name" value="Metallo-hydrolase/oxidoreductase"/>
    <property type="match status" value="1"/>
</dbReference>
<dbReference type="PROSITE" id="PS51318">
    <property type="entry name" value="TAT"/>
    <property type="match status" value="1"/>
</dbReference>
<dbReference type="Pfam" id="PF00753">
    <property type="entry name" value="Lactamase_B"/>
    <property type="match status" value="1"/>
</dbReference>
<evidence type="ECO:0000256" key="2">
    <source>
        <dbReference type="ARBA" id="ARBA00022723"/>
    </source>
</evidence>
<dbReference type="AlphaFoldDB" id="A0A1V0GS07"/>
<keyword evidence="4" id="KW-0862">Zinc</keyword>
<dbReference type="SMART" id="SM00849">
    <property type="entry name" value="Lactamase_B"/>
    <property type="match status" value="1"/>
</dbReference>
<feature type="signal peptide" evidence="5">
    <location>
        <begin position="1"/>
        <end position="30"/>
    </location>
</feature>
<dbReference type="KEGG" id="pye:A6J80_09535"/>
<evidence type="ECO:0000256" key="3">
    <source>
        <dbReference type="ARBA" id="ARBA00022801"/>
    </source>
</evidence>
<dbReference type="InterPro" id="IPR001279">
    <property type="entry name" value="Metallo-B-lactamas"/>
</dbReference>
<dbReference type="RefSeq" id="WP_105291492.1">
    <property type="nucleotide sequence ID" value="NZ_CAWMZI010000001.1"/>
</dbReference>
<gene>
    <name evidence="7" type="ORF">A6J80_09535</name>
</gene>
<feature type="chain" id="PRO_5015112519" evidence="5">
    <location>
        <begin position="31"/>
        <end position="316"/>
    </location>
</feature>
<evidence type="ECO:0000313" key="8">
    <source>
        <dbReference type="Proteomes" id="UP000191257"/>
    </source>
</evidence>
<dbReference type="eggNOG" id="COG0491">
    <property type="taxonomic scope" value="Bacteria"/>
</dbReference>
<dbReference type="STRING" id="147645.A6J80_09535"/>
<dbReference type="PANTHER" id="PTHR42978">
    <property type="entry name" value="QUORUM-QUENCHING LACTONASE YTNP-RELATED-RELATED"/>
    <property type="match status" value="1"/>
</dbReference>
<protein>
    <submittedName>
        <fullName evidence="7">MBL fold metallo-hydrolase</fullName>
    </submittedName>
</protein>
<feature type="domain" description="Metallo-beta-lactamase" evidence="6">
    <location>
        <begin position="103"/>
        <end position="294"/>
    </location>
</feature>